<dbReference type="SUPFAM" id="SSF52058">
    <property type="entry name" value="L domain-like"/>
    <property type="match status" value="1"/>
</dbReference>
<evidence type="ECO:0000256" key="2">
    <source>
        <dbReference type="ARBA" id="ARBA00022737"/>
    </source>
</evidence>
<gene>
    <name evidence="3" type="ORF">TH63_03340</name>
</gene>
<organism evidence="3 4">
    <name type="scientific">Rufibacter radiotolerans</name>
    <dbReference type="NCBI Taxonomy" id="1379910"/>
    <lineage>
        <taxon>Bacteria</taxon>
        <taxon>Pseudomonadati</taxon>
        <taxon>Bacteroidota</taxon>
        <taxon>Cytophagia</taxon>
        <taxon>Cytophagales</taxon>
        <taxon>Hymenobacteraceae</taxon>
        <taxon>Rufibacter</taxon>
    </lineage>
</organism>
<protein>
    <recommendedName>
        <fullName evidence="5">Leucine rich repeat (LRR) protein</fullName>
    </recommendedName>
</protein>
<dbReference type="STRING" id="1379910.TH63_03340"/>
<dbReference type="PROSITE" id="PS51257">
    <property type="entry name" value="PROKAR_LIPOPROTEIN"/>
    <property type="match status" value="1"/>
</dbReference>
<dbReference type="PANTHER" id="PTHR48051:SF1">
    <property type="entry name" value="RAS SUPPRESSOR PROTEIN 1"/>
    <property type="match status" value="1"/>
</dbReference>
<keyword evidence="2" id="KW-0677">Repeat</keyword>
<dbReference type="InterPro" id="IPR050216">
    <property type="entry name" value="LRR_domain-containing"/>
</dbReference>
<keyword evidence="1" id="KW-0433">Leucine-rich repeat</keyword>
<dbReference type="OrthoDB" id="1492948at2"/>
<dbReference type="InterPro" id="IPR001611">
    <property type="entry name" value="Leu-rich_rpt"/>
</dbReference>
<dbReference type="Gene3D" id="3.80.10.10">
    <property type="entry name" value="Ribonuclease Inhibitor"/>
    <property type="match status" value="1"/>
</dbReference>
<dbReference type="Proteomes" id="UP000036458">
    <property type="component" value="Chromosome"/>
</dbReference>
<evidence type="ECO:0000313" key="3">
    <source>
        <dbReference type="EMBL" id="AKQ44873.1"/>
    </source>
</evidence>
<dbReference type="PATRIC" id="fig|1379910.4.peg.720"/>
<dbReference type="PANTHER" id="PTHR48051">
    <property type="match status" value="1"/>
</dbReference>
<dbReference type="AlphaFoldDB" id="A0A0H4VHR6"/>
<sequence>MRNIFAYILFLLISCSSPPTNQSEIYIDLRGKKLTAVPEKVLKNTNVTSLDLGSREITFYPPLSKVDHSKANSLTNLPERIGNLTKLKTLILNTNKLTTLPHSITKLSQLEVLDLSINPELDIISELDKIKALPNLKVLKIVDVKLSKADFEIVKKSLSPDIKIIVSTQEYFNSLN</sequence>
<keyword evidence="4" id="KW-1185">Reference proteome</keyword>
<dbReference type="InterPro" id="IPR032675">
    <property type="entry name" value="LRR_dom_sf"/>
</dbReference>
<dbReference type="RefSeq" id="WP_048919686.1">
    <property type="nucleotide sequence ID" value="NZ_CP010777.1"/>
</dbReference>
<evidence type="ECO:0000256" key="1">
    <source>
        <dbReference type="ARBA" id="ARBA00022614"/>
    </source>
</evidence>
<name>A0A0H4VHR6_9BACT</name>
<accession>A0A0H4VHR6</accession>
<reference evidence="3 4" key="1">
    <citation type="submission" date="2015-01" db="EMBL/GenBank/DDBJ databases">
        <title>Rufibacter sp./DG31D/ whole genome sequencing.</title>
        <authorList>
            <person name="Kim M.K."/>
            <person name="Srinivasan S."/>
            <person name="Lee J.-J."/>
        </authorList>
    </citation>
    <scope>NUCLEOTIDE SEQUENCE [LARGE SCALE GENOMIC DNA]</scope>
    <source>
        <strain evidence="3 4">DG31D</strain>
    </source>
</reference>
<dbReference type="GO" id="GO:0005737">
    <property type="term" value="C:cytoplasm"/>
    <property type="evidence" value="ECO:0007669"/>
    <property type="project" value="TreeGrafter"/>
</dbReference>
<dbReference type="EMBL" id="CP010777">
    <property type="protein sequence ID" value="AKQ44873.1"/>
    <property type="molecule type" value="Genomic_DNA"/>
</dbReference>
<evidence type="ECO:0008006" key="5">
    <source>
        <dbReference type="Google" id="ProtNLM"/>
    </source>
</evidence>
<evidence type="ECO:0000313" key="4">
    <source>
        <dbReference type="Proteomes" id="UP000036458"/>
    </source>
</evidence>
<dbReference type="Pfam" id="PF13855">
    <property type="entry name" value="LRR_8"/>
    <property type="match status" value="1"/>
</dbReference>
<dbReference type="KEGG" id="ruf:TH63_03340"/>
<proteinExistence type="predicted"/>